<organism evidence="7 8">
    <name type="scientific">Candidatus Erwinia haradaeae</name>
    <dbReference type="NCBI Taxonomy" id="1922217"/>
    <lineage>
        <taxon>Bacteria</taxon>
        <taxon>Pseudomonadati</taxon>
        <taxon>Pseudomonadota</taxon>
        <taxon>Gammaproteobacteria</taxon>
        <taxon>Enterobacterales</taxon>
        <taxon>Erwiniaceae</taxon>
        <taxon>Erwinia</taxon>
    </lineage>
</organism>
<dbReference type="HAMAP" id="MF_01371_B">
    <property type="entry name" value="Ribosomal_uL30_B"/>
    <property type="match status" value="1"/>
</dbReference>
<dbReference type="AlphaFoldDB" id="A0A451DJE7"/>
<evidence type="ECO:0000313" key="8">
    <source>
        <dbReference type="Proteomes" id="UP000294462"/>
    </source>
</evidence>
<evidence type="ECO:0000313" key="7">
    <source>
        <dbReference type="EMBL" id="VFP86844.1"/>
    </source>
</evidence>
<evidence type="ECO:0000256" key="5">
    <source>
        <dbReference type="HAMAP-Rule" id="MF_01371"/>
    </source>
</evidence>
<dbReference type="GO" id="GO:0003735">
    <property type="term" value="F:structural constituent of ribosome"/>
    <property type="evidence" value="ECO:0007669"/>
    <property type="project" value="InterPro"/>
</dbReference>
<comment type="subunit">
    <text evidence="2 5">Part of the 50S ribosomal subunit.</text>
</comment>
<protein>
    <recommendedName>
        <fullName evidence="5">Large ribosomal subunit protein uL30</fullName>
    </recommendedName>
</protein>
<name>A0A451DJE7_9GAMM</name>
<dbReference type="OrthoDB" id="9812790at2"/>
<comment type="similarity">
    <text evidence="1 5">Belongs to the universal ribosomal protein uL30 family.</text>
</comment>
<dbReference type="SUPFAM" id="SSF55129">
    <property type="entry name" value="Ribosomal protein L30p/L7e"/>
    <property type="match status" value="1"/>
</dbReference>
<proteinExistence type="inferred from homology"/>
<evidence type="ECO:0000259" key="6">
    <source>
        <dbReference type="Pfam" id="PF00327"/>
    </source>
</evidence>
<dbReference type="InterPro" id="IPR016082">
    <property type="entry name" value="Ribosomal_uL30_ferredoxin-like"/>
</dbReference>
<dbReference type="EMBL" id="LR217725">
    <property type="protein sequence ID" value="VFP86844.1"/>
    <property type="molecule type" value="Genomic_DNA"/>
</dbReference>
<keyword evidence="4 5" id="KW-0687">Ribonucleoprotein</keyword>
<reference evidence="7 8" key="1">
    <citation type="submission" date="2019-02" db="EMBL/GenBank/DDBJ databases">
        <authorList>
            <person name="Manzano-Marin A."/>
            <person name="Manzano-Marin A."/>
        </authorList>
    </citation>
    <scope>NUCLEOTIDE SEQUENCE [LARGE SCALE GENOMIC DNA]</scope>
    <source>
        <strain evidence="7 8">ErCipseudotaxifoliae</strain>
    </source>
</reference>
<dbReference type="PIRSF" id="PIRSF002211">
    <property type="entry name" value="Ribosomal_L30_bac-type"/>
    <property type="match status" value="1"/>
</dbReference>
<evidence type="ECO:0000256" key="1">
    <source>
        <dbReference type="ARBA" id="ARBA00007594"/>
    </source>
</evidence>
<keyword evidence="8" id="KW-1185">Reference proteome</keyword>
<evidence type="ECO:0000256" key="4">
    <source>
        <dbReference type="ARBA" id="ARBA00023274"/>
    </source>
</evidence>
<dbReference type="InterPro" id="IPR036919">
    <property type="entry name" value="Ribo_uL30_ferredoxin-like_sf"/>
</dbReference>
<dbReference type="KEGG" id="ehd:ERCIPSTX3056_271"/>
<feature type="domain" description="Large ribosomal subunit protein uL30-like ferredoxin-like fold" evidence="6">
    <location>
        <begin position="5"/>
        <end position="55"/>
    </location>
</feature>
<sequence length="61" mass="6661">MAKMIKITQTRSAIGCLPKHKATLLGLGLRRIGHTVYRKDTVAIRGMMSAVSYMIKSGEGL</sequence>
<evidence type="ECO:0000256" key="3">
    <source>
        <dbReference type="ARBA" id="ARBA00022980"/>
    </source>
</evidence>
<keyword evidence="3 5" id="KW-0689">Ribosomal protein</keyword>
<dbReference type="FunFam" id="3.30.1390.20:FF:000001">
    <property type="entry name" value="50S ribosomal protein L30"/>
    <property type="match status" value="1"/>
</dbReference>
<dbReference type="InterPro" id="IPR005996">
    <property type="entry name" value="Ribosomal_uL30_bac-type"/>
</dbReference>
<evidence type="ECO:0000256" key="2">
    <source>
        <dbReference type="ARBA" id="ARBA00011838"/>
    </source>
</evidence>
<accession>A0A451DJE7</accession>
<dbReference type="Proteomes" id="UP000294462">
    <property type="component" value="Chromosome"/>
</dbReference>
<dbReference type="NCBIfam" id="TIGR01308">
    <property type="entry name" value="rpmD_bact"/>
    <property type="match status" value="1"/>
</dbReference>
<dbReference type="GO" id="GO:0006412">
    <property type="term" value="P:translation"/>
    <property type="evidence" value="ECO:0007669"/>
    <property type="project" value="UniProtKB-UniRule"/>
</dbReference>
<dbReference type="Gene3D" id="3.30.1390.20">
    <property type="entry name" value="Ribosomal protein L30, ferredoxin-like fold domain"/>
    <property type="match status" value="1"/>
</dbReference>
<dbReference type="CDD" id="cd01658">
    <property type="entry name" value="Ribosomal_L30"/>
    <property type="match status" value="1"/>
</dbReference>
<dbReference type="RefSeq" id="WP_072666179.1">
    <property type="nucleotide sequence ID" value="NZ_LR217725.1"/>
</dbReference>
<dbReference type="Pfam" id="PF00327">
    <property type="entry name" value="Ribosomal_L30"/>
    <property type="match status" value="1"/>
</dbReference>
<gene>
    <name evidence="5 7" type="primary">rpmD</name>
    <name evidence="7" type="ORF">ERCIPSTX3056_271</name>
</gene>
<dbReference type="GO" id="GO:0015934">
    <property type="term" value="C:large ribosomal subunit"/>
    <property type="evidence" value="ECO:0007669"/>
    <property type="project" value="InterPro"/>
</dbReference>